<feature type="region of interest" description="Disordered" evidence="4">
    <location>
        <begin position="71"/>
        <end position="97"/>
    </location>
</feature>
<dbReference type="InterPro" id="IPR050204">
    <property type="entry name" value="AraC_XylS_family_regulators"/>
</dbReference>
<dbReference type="InterPro" id="IPR020449">
    <property type="entry name" value="Tscrpt_reg_AraC-type_HTH"/>
</dbReference>
<proteinExistence type="predicted"/>
<name>A0A426JNC5_9PSEU</name>
<evidence type="ECO:0000256" key="4">
    <source>
        <dbReference type="SAM" id="MobiDB-lite"/>
    </source>
</evidence>
<dbReference type="PRINTS" id="PR00032">
    <property type="entry name" value="HTHARAC"/>
</dbReference>
<dbReference type="PANTHER" id="PTHR46796:SF6">
    <property type="entry name" value="ARAC SUBFAMILY"/>
    <property type="match status" value="1"/>
</dbReference>
<dbReference type="GO" id="GO:0003700">
    <property type="term" value="F:DNA-binding transcription factor activity"/>
    <property type="evidence" value="ECO:0007669"/>
    <property type="project" value="InterPro"/>
</dbReference>
<dbReference type="Pfam" id="PF14525">
    <property type="entry name" value="AraC_binding_2"/>
    <property type="match status" value="1"/>
</dbReference>
<dbReference type="Proteomes" id="UP000274515">
    <property type="component" value="Unassembled WGS sequence"/>
</dbReference>
<protein>
    <submittedName>
        <fullName evidence="6">Helix-turn-helix domain-containing protein</fullName>
    </submittedName>
</protein>
<evidence type="ECO:0000313" key="6">
    <source>
        <dbReference type="EMBL" id="RRO14728.1"/>
    </source>
</evidence>
<evidence type="ECO:0000256" key="1">
    <source>
        <dbReference type="ARBA" id="ARBA00023015"/>
    </source>
</evidence>
<dbReference type="GO" id="GO:0043565">
    <property type="term" value="F:sequence-specific DNA binding"/>
    <property type="evidence" value="ECO:0007669"/>
    <property type="project" value="InterPro"/>
</dbReference>
<feature type="domain" description="HTH araC/xylS-type" evidence="5">
    <location>
        <begin position="322"/>
        <end position="423"/>
    </location>
</feature>
<organism evidence="6 7">
    <name type="scientific">Saccharopolyspora rhizosphaerae</name>
    <dbReference type="NCBI Taxonomy" id="2492662"/>
    <lineage>
        <taxon>Bacteria</taxon>
        <taxon>Bacillati</taxon>
        <taxon>Actinomycetota</taxon>
        <taxon>Actinomycetes</taxon>
        <taxon>Pseudonocardiales</taxon>
        <taxon>Pseudonocardiaceae</taxon>
        <taxon>Saccharopolyspora</taxon>
    </lineage>
</organism>
<comment type="caution">
    <text evidence="6">The sequence shown here is derived from an EMBL/GenBank/DDBJ whole genome shotgun (WGS) entry which is preliminary data.</text>
</comment>
<dbReference type="Gene3D" id="1.10.10.60">
    <property type="entry name" value="Homeodomain-like"/>
    <property type="match status" value="1"/>
</dbReference>
<keyword evidence="2" id="KW-0238">DNA-binding</keyword>
<dbReference type="AlphaFoldDB" id="A0A426JNC5"/>
<dbReference type="SMART" id="SM00342">
    <property type="entry name" value="HTH_ARAC"/>
    <property type="match status" value="1"/>
</dbReference>
<keyword evidence="1" id="KW-0805">Transcription regulation</keyword>
<evidence type="ECO:0000256" key="3">
    <source>
        <dbReference type="ARBA" id="ARBA00023163"/>
    </source>
</evidence>
<dbReference type="InterPro" id="IPR035418">
    <property type="entry name" value="AraC-bd_2"/>
</dbReference>
<evidence type="ECO:0000256" key="2">
    <source>
        <dbReference type="ARBA" id="ARBA00023125"/>
    </source>
</evidence>
<gene>
    <name evidence="6" type="ORF">EIL87_18480</name>
</gene>
<reference evidence="6 7" key="1">
    <citation type="submission" date="2018-11" db="EMBL/GenBank/DDBJ databases">
        <title>Saccharopolyspora rhizosphaerae sp. nov., an actinomycete isolated from rhizosphere soil in Thailand.</title>
        <authorList>
            <person name="Intra B."/>
            <person name="Euanorasetr J."/>
            <person name="Take A."/>
            <person name="Inahashi Y."/>
            <person name="Mori M."/>
            <person name="Panbangred W."/>
            <person name="Matsumoto A."/>
        </authorList>
    </citation>
    <scope>NUCLEOTIDE SEQUENCE [LARGE SCALE GENOMIC DNA]</scope>
    <source>
        <strain evidence="6 7">H219</strain>
    </source>
</reference>
<feature type="region of interest" description="Disordered" evidence="4">
    <location>
        <begin position="414"/>
        <end position="439"/>
    </location>
</feature>
<dbReference type="SUPFAM" id="SSF46689">
    <property type="entry name" value="Homeodomain-like"/>
    <property type="match status" value="1"/>
</dbReference>
<evidence type="ECO:0000259" key="5">
    <source>
        <dbReference type="PROSITE" id="PS01124"/>
    </source>
</evidence>
<dbReference type="PANTHER" id="PTHR46796">
    <property type="entry name" value="HTH-TYPE TRANSCRIPTIONAL ACTIVATOR RHAS-RELATED"/>
    <property type="match status" value="1"/>
</dbReference>
<dbReference type="PROSITE" id="PS01124">
    <property type="entry name" value="HTH_ARAC_FAMILY_2"/>
    <property type="match status" value="1"/>
</dbReference>
<evidence type="ECO:0000313" key="7">
    <source>
        <dbReference type="Proteomes" id="UP000274515"/>
    </source>
</evidence>
<accession>A0A426JNC5</accession>
<dbReference type="Pfam" id="PF12833">
    <property type="entry name" value="HTH_18"/>
    <property type="match status" value="1"/>
</dbReference>
<dbReference type="EMBL" id="RSAA01000017">
    <property type="protein sequence ID" value="RRO14728.1"/>
    <property type="molecule type" value="Genomic_DNA"/>
</dbReference>
<keyword evidence="7" id="KW-1185">Reference proteome</keyword>
<sequence>MAFLRCGRFSVTDNTAPRRSTRTVSLSTVLTRPPRPRTPLSLSIAKLTPGTAERHRPRAISPARFPRAEVPRTGRTRRFSPVGGSDLRASSPVGSDRQMTVTLRTDTVPDPRDRHEYLRQIVRDTVVPLNLHQERSKVNHWGEVIRTDLPCGSVARMSAYPTHIERTPRLIREADPDLCQVQMHLEGTNQITEGDERAQIGPGEVVVFDPHEPFDAAVGHPVPGQASDGIARVVNLMLPRPMLDLRGPRDRITQARLSCRNPMNSLAASAMAELDRQHLAGNTDLVVHLTSVIADLLSFGLAHQLESLSAVTPETRENALLWSVRRFIEEHLADPSLTTRTVAEAHNVAPRTLQRLFQREGTSVVDHIRDRRLDRCRRDLLDPSQRGKPVAAIAFRWGFRDESHFSRRFRDRYGAPPGAYRDAAERSVANGHPPGANGQ</sequence>
<dbReference type="InterPro" id="IPR009057">
    <property type="entry name" value="Homeodomain-like_sf"/>
</dbReference>
<dbReference type="InterPro" id="IPR018060">
    <property type="entry name" value="HTH_AraC"/>
</dbReference>
<keyword evidence="3" id="KW-0804">Transcription</keyword>